<name>D8RTX4_SELML</name>
<evidence type="ECO:0000313" key="3">
    <source>
        <dbReference type="Proteomes" id="UP000001514"/>
    </source>
</evidence>
<feature type="region of interest" description="Disordered" evidence="1">
    <location>
        <begin position="52"/>
        <end position="228"/>
    </location>
</feature>
<feature type="region of interest" description="Disordered" evidence="1">
    <location>
        <begin position="1"/>
        <end position="40"/>
    </location>
</feature>
<feature type="compositionally biased region" description="Basic and acidic residues" evidence="1">
    <location>
        <begin position="104"/>
        <end position="115"/>
    </location>
</feature>
<organism evidence="3">
    <name type="scientific">Selaginella moellendorffii</name>
    <name type="common">Spikemoss</name>
    <dbReference type="NCBI Taxonomy" id="88036"/>
    <lineage>
        <taxon>Eukaryota</taxon>
        <taxon>Viridiplantae</taxon>
        <taxon>Streptophyta</taxon>
        <taxon>Embryophyta</taxon>
        <taxon>Tracheophyta</taxon>
        <taxon>Lycopodiopsida</taxon>
        <taxon>Selaginellales</taxon>
        <taxon>Selaginellaceae</taxon>
        <taxon>Selaginella</taxon>
    </lineage>
</organism>
<feature type="compositionally biased region" description="Basic and acidic residues" evidence="1">
    <location>
        <begin position="133"/>
        <end position="145"/>
    </location>
</feature>
<dbReference type="InParanoid" id="D8RTX4"/>
<feature type="region of interest" description="Disordered" evidence="1">
    <location>
        <begin position="245"/>
        <end position="275"/>
    </location>
</feature>
<feature type="compositionally biased region" description="Acidic residues" evidence="1">
    <location>
        <begin position="168"/>
        <end position="181"/>
    </location>
</feature>
<feature type="compositionally biased region" description="Basic and acidic residues" evidence="1">
    <location>
        <begin position="59"/>
        <end position="73"/>
    </location>
</feature>
<accession>D8RTX4</accession>
<feature type="compositionally biased region" description="Acidic residues" evidence="1">
    <location>
        <begin position="147"/>
        <end position="162"/>
    </location>
</feature>
<gene>
    <name evidence="2" type="ORF">SELMODRAFT_414893</name>
</gene>
<evidence type="ECO:0000256" key="1">
    <source>
        <dbReference type="SAM" id="MobiDB-lite"/>
    </source>
</evidence>
<reference evidence="2 3" key="1">
    <citation type="journal article" date="2011" name="Science">
        <title>The Selaginella genome identifies genetic changes associated with the evolution of vascular plants.</title>
        <authorList>
            <person name="Banks J.A."/>
            <person name="Nishiyama T."/>
            <person name="Hasebe M."/>
            <person name="Bowman J.L."/>
            <person name="Gribskov M."/>
            <person name="dePamphilis C."/>
            <person name="Albert V.A."/>
            <person name="Aono N."/>
            <person name="Aoyama T."/>
            <person name="Ambrose B.A."/>
            <person name="Ashton N.W."/>
            <person name="Axtell M.J."/>
            <person name="Barker E."/>
            <person name="Barker M.S."/>
            <person name="Bennetzen J.L."/>
            <person name="Bonawitz N.D."/>
            <person name="Chapple C."/>
            <person name="Cheng C."/>
            <person name="Correa L.G."/>
            <person name="Dacre M."/>
            <person name="DeBarry J."/>
            <person name="Dreyer I."/>
            <person name="Elias M."/>
            <person name="Engstrom E.M."/>
            <person name="Estelle M."/>
            <person name="Feng L."/>
            <person name="Finet C."/>
            <person name="Floyd S.K."/>
            <person name="Frommer W.B."/>
            <person name="Fujita T."/>
            <person name="Gramzow L."/>
            <person name="Gutensohn M."/>
            <person name="Harholt J."/>
            <person name="Hattori M."/>
            <person name="Heyl A."/>
            <person name="Hirai T."/>
            <person name="Hiwatashi Y."/>
            <person name="Ishikawa M."/>
            <person name="Iwata M."/>
            <person name="Karol K.G."/>
            <person name="Koehler B."/>
            <person name="Kolukisaoglu U."/>
            <person name="Kubo M."/>
            <person name="Kurata T."/>
            <person name="Lalonde S."/>
            <person name="Li K."/>
            <person name="Li Y."/>
            <person name="Litt A."/>
            <person name="Lyons E."/>
            <person name="Manning G."/>
            <person name="Maruyama T."/>
            <person name="Michael T.P."/>
            <person name="Mikami K."/>
            <person name="Miyazaki S."/>
            <person name="Morinaga S."/>
            <person name="Murata T."/>
            <person name="Mueller-Roeber B."/>
            <person name="Nelson D.R."/>
            <person name="Obara M."/>
            <person name="Oguri Y."/>
            <person name="Olmstead R.G."/>
            <person name="Onodera N."/>
            <person name="Petersen B.L."/>
            <person name="Pils B."/>
            <person name="Prigge M."/>
            <person name="Rensing S.A."/>
            <person name="Riano-Pachon D.M."/>
            <person name="Roberts A.W."/>
            <person name="Sato Y."/>
            <person name="Scheller H.V."/>
            <person name="Schulz B."/>
            <person name="Schulz C."/>
            <person name="Shakirov E.V."/>
            <person name="Shibagaki N."/>
            <person name="Shinohara N."/>
            <person name="Shippen D.E."/>
            <person name="Soerensen I."/>
            <person name="Sotooka R."/>
            <person name="Sugimoto N."/>
            <person name="Sugita M."/>
            <person name="Sumikawa N."/>
            <person name="Tanurdzic M."/>
            <person name="Theissen G."/>
            <person name="Ulvskov P."/>
            <person name="Wakazuki S."/>
            <person name="Weng J.K."/>
            <person name="Willats W.W."/>
            <person name="Wipf D."/>
            <person name="Wolf P.G."/>
            <person name="Yang L."/>
            <person name="Zimmer A.D."/>
            <person name="Zhu Q."/>
            <person name="Mitros T."/>
            <person name="Hellsten U."/>
            <person name="Loque D."/>
            <person name="Otillar R."/>
            <person name="Salamov A."/>
            <person name="Schmutz J."/>
            <person name="Shapiro H."/>
            <person name="Lindquist E."/>
            <person name="Lucas S."/>
            <person name="Rokhsar D."/>
            <person name="Grigoriev I.V."/>
        </authorList>
    </citation>
    <scope>NUCLEOTIDE SEQUENCE [LARGE SCALE GENOMIC DNA]</scope>
</reference>
<proteinExistence type="predicted"/>
<dbReference type="Gramene" id="EFJ24105">
    <property type="protein sequence ID" value="EFJ24105"/>
    <property type="gene ID" value="SELMODRAFT_414893"/>
</dbReference>
<dbReference type="EMBL" id="GL377590">
    <property type="protein sequence ID" value="EFJ24105.1"/>
    <property type="molecule type" value="Genomic_DNA"/>
</dbReference>
<protein>
    <submittedName>
        <fullName evidence="2">Uncharacterized protein</fullName>
    </submittedName>
</protein>
<dbReference type="Proteomes" id="UP000001514">
    <property type="component" value="Unassembled WGS sequence"/>
</dbReference>
<feature type="compositionally biased region" description="Acidic residues" evidence="1">
    <location>
        <begin position="191"/>
        <end position="202"/>
    </location>
</feature>
<evidence type="ECO:0000313" key="2">
    <source>
        <dbReference type="EMBL" id="EFJ24105.1"/>
    </source>
</evidence>
<keyword evidence="3" id="KW-1185">Reference proteome</keyword>
<dbReference type="HOGENOM" id="CLU_553657_0_0_1"/>
<dbReference type="KEGG" id="smo:SELMODRAFT_414893"/>
<sequence length="401" mass="44790">MASVTKIKVVRRDLAKAPSTSGSAGISEDKDDGKRKREKSGASCLVKITIKMQGSAGKPKADEADEYQAKLEILDSPDSAEDNDDQNRESRQGKLGLLESADSANHESRQEKLETLDLLESADSAEDGNLESLQEKLEAWHRLESADSAEPEEDNHELETSDLLESADSAEDEDDEDSESQEEPKAKDYLEDKEDLQDEPESSDCPALPDSTDEHHNKPTTTMDNLTKKSSKTCVSEWFRVLKECQQQPAKTSPGKSSKEESGSSRPYTYDGRGSEMGFVSLKGLVTPEERRKLEDPRPGPVGFLTGYVSALIGYRWERDGYGDEVRKDVCYPAFNFNIPHEVRDVIGPTIRGMLNEVIRHDRTDARNNLKVLKAGKDARMIQPQEYDLFVDYPDRDVILV</sequence>
<dbReference type="AlphaFoldDB" id="D8RTX4"/>